<organism evidence="2 3">
    <name type="scientific">Lophiostoma macrostomum CBS 122681</name>
    <dbReference type="NCBI Taxonomy" id="1314788"/>
    <lineage>
        <taxon>Eukaryota</taxon>
        <taxon>Fungi</taxon>
        <taxon>Dikarya</taxon>
        <taxon>Ascomycota</taxon>
        <taxon>Pezizomycotina</taxon>
        <taxon>Dothideomycetes</taxon>
        <taxon>Pleosporomycetidae</taxon>
        <taxon>Pleosporales</taxon>
        <taxon>Lophiostomataceae</taxon>
        <taxon>Lophiostoma</taxon>
    </lineage>
</organism>
<keyword evidence="3" id="KW-1185">Reference proteome</keyword>
<accession>A0A6A6TE44</accession>
<gene>
    <name evidence="2" type="ORF">K491DRAFT_624954</name>
</gene>
<dbReference type="InterPro" id="IPR024500">
    <property type="entry name" value="DUF3074"/>
</dbReference>
<sequence>MYHGIPAPLNDRVFSVLLVSGVLAKTAEGGREESLVLQIPVDLASFPEDAITSQNEAKVGKSLVQGEYASVEKVVRVGEESQWVMATASNAKGVLPMWVQKKAVPGEIVKDVEYVYGFIEKHRSELVGESGV</sequence>
<protein>
    <recommendedName>
        <fullName evidence="1">DUF3074 domain-containing protein</fullName>
    </recommendedName>
</protein>
<dbReference type="Proteomes" id="UP000799324">
    <property type="component" value="Unassembled WGS sequence"/>
</dbReference>
<dbReference type="PANTHER" id="PTHR40370">
    <property type="entry name" value="EXPRESSED PROTEIN"/>
    <property type="match status" value="1"/>
</dbReference>
<evidence type="ECO:0000259" key="1">
    <source>
        <dbReference type="Pfam" id="PF11274"/>
    </source>
</evidence>
<proteinExistence type="predicted"/>
<dbReference type="OrthoDB" id="6423603at2759"/>
<evidence type="ECO:0000313" key="3">
    <source>
        <dbReference type="Proteomes" id="UP000799324"/>
    </source>
</evidence>
<evidence type="ECO:0000313" key="2">
    <source>
        <dbReference type="EMBL" id="KAF2658269.1"/>
    </source>
</evidence>
<dbReference type="PANTHER" id="PTHR40370:SF1">
    <property type="entry name" value="DUF3074 DOMAIN-CONTAINING PROTEIN"/>
    <property type="match status" value="1"/>
</dbReference>
<feature type="domain" description="DUF3074" evidence="1">
    <location>
        <begin position="1"/>
        <end position="118"/>
    </location>
</feature>
<dbReference type="EMBL" id="MU004316">
    <property type="protein sequence ID" value="KAF2658269.1"/>
    <property type="molecule type" value="Genomic_DNA"/>
</dbReference>
<reference evidence="2" key="1">
    <citation type="journal article" date="2020" name="Stud. Mycol.">
        <title>101 Dothideomycetes genomes: a test case for predicting lifestyles and emergence of pathogens.</title>
        <authorList>
            <person name="Haridas S."/>
            <person name="Albert R."/>
            <person name="Binder M."/>
            <person name="Bloem J."/>
            <person name="Labutti K."/>
            <person name="Salamov A."/>
            <person name="Andreopoulos B."/>
            <person name="Baker S."/>
            <person name="Barry K."/>
            <person name="Bills G."/>
            <person name="Bluhm B."/>
            <person name="Cannon C."/>
            <person name="Castanera R."/>
            <person name="Culley D."/>
            <person name="Daum C."/>
            <person name="Ezra D."/>
            <person name="Gonzalez J."/>
            <person name="Henrissat B."/>
            <person name="Kuo A."/>
            <person name="Liang C."/>
            <person name="Lipzen A."/>
            <person name="Lutzoni F."/>
            <person name="Magnuson J."/>
            <person name="Mondo S."/>
            <person name="Nolan M."/>
            <person name="Ohm R."/>
            <person name="Pangilinan J."/>
            <person name="Park H.-J."/>
            <person name="Ramirez L."/>
            <person name="Alfaro M."/>
            <person name="Sun H."/>
            <person name="Tritt A."/>
            <person name="Yoshinaga Y."/>
            <person name="Zwiers L.-H."/>
            <person name="Turgeon B."/>
            <person name="Goodwin S."/>
            <person name="Spatafora J."/>
            <person name="Crous P."/>
            <person name="Grigoriev I."/>
        </authorList>
    </citation>
    <scope>NUCLEOTIDE SEQUENCE</scope>
    <source>
        <strain evidence="2">CBS 122681</strain>
    </source>
</reference>
<dbReference type="Pfam" id="PF11274">
    <property type="entry name" value="DUF3074"/>
    <property type="match status" value="1"/>
</dbReference>
<dbReference type="AlphaFoldDB" id="A0A6A6TE44"/>
<name>A0A6A6TE44_9PLEO</name>